<evidence type="ECO:0000256" key="7">
    <source>
        <dbReference type="ARBA" id="ARBA00022840"/>
    </source>
</evidence>
<evidence type="ECO:0000256" key="10">
    <source>
        <dbReference type="ARBA" id="ARBA00023235"/>
    </source>
</evidence>
<dbReference type="CDD" id="cd17933">
    <property type="entry name" value="DEXSc_RecD-like"/>
    <property type="match status" value="1"/>
</dbReference>
<dbReference type="Gene3D" id="1.10.10.1020">
    <property type="entry name" value="RecBCD complex, subunit RecD, N-terminal domain"/>
    <property type="match status" value="1"/>
</dbReference>
<dbReference type="PANTHER" id="PTHR43788:SF6">
    <property type="entry name" value="DNA HELICASE B"/>
    <property type="match status" value="1"/>
</dbReference>
<evidence type="ECO:0000256" key="3">
    <source>
        <dbReference type="ARBA" id="ARBA00022763"/>
    </source>
</evidence>
<comment type="catalytic activity">
    <reaction evidence="11">
        <text>ATP + H2O = ADP + phosphate + H(+)</text>
        <dbReference type="Rhea" id="RHEA:13065"/>
        <dbReference type="ChEBI" id="CHEBI:15377"/>
        <dbReference type="ChEBI" id="CHEBI:15378"/>
        <dbReference type="ChEBI" id="CHEBI:30616"/>
        <dbReference type="ChEBI" id="CHEBI:43474"/>
        <dbReference type="ChEBI" id="CHEBI:456216"/>
        <dbReference type="EC" id="5.6.2.3"/>
    </reaction>
</comment>
<dbReference type="GO" id="GO:0008854">
    <property type="term" value="F:exodeoxyribonuclease V activity"/>
    <property type="evidence" value="ECO:0007669"/>
    <property type="project" value="InterPro"/>
</dbReference>
<keyword evidence="15" id="KW-1185">Reference proteome</keyword>
<gene>
    <name evidence="11 14" type="primary">recD</name>
    <name evidence="14" type="ORF">VQ7734_04227</name>
</gene>
<keyword evidence="5 11" id="KW-0347">Helicase</keyword>
<evidence type="ECO:0000259" key="12">
    <source>
        <dbReference type="Pfam" id="PF13538"/>
    </source>
</evidence>
<keyword evidence="6 11" id="KW-0269">Exonuclease</keyword>
<dbReference type="InterPro" id="IPR041851">
    <property type="entry name" value="RecD_N_sf"/>
</dbReference>
<evidence type="ECO:0000256" key="4">
    <source>
        <dbReference type="ARBA" id="ARBA00022801"/>
    </source>
</evidence>
<dbReference type="FunFam" id="3.40.50.300:FF:000912">
    <property type="entry name" value="RecBCD enzyme subunit RecD"/>
    <property type="match status" value="1"/>
</dbReference>
<evidence type="ECO:0000256" key="9">
    <source>
        <dbReference type="ARBA" id="ARBA00023204"/>
    </source>
</evidence>
<comment type="miscellaneous">
    <text evidence="11">In the RecBCD complex, RecB has a slow 3'-5' helicase, an exonuclease activity and loads RecA onto ssDNA, RecD has a fast 5'-3' helicase activity, while RecC stimulates the ATPase and processivity of the RecB helicase and contributes to recognition of the Chi site.</text>
</comment>
<protein>
    <recommendedName>
        <fullName evidence="11">RecBCD enzyme subunit RecD</fullName>
        <ecNumber evidence="11">5.6.2.3</ecNumber>
    </recommendedName>
    <alternativeName>
        <fullName evidence="11">DNA 5'-3' helicase subunit RecD</fullName>
    </alternativeName>
    <alternativeName>
        <fullName evidence="11">Exonuclease V subunit RecD</fullName>
        <shortName evidence="11">ExoV subunit RecD</shortName>
    </alternativeName>
    <alternativeName>
        <fullName evidence="11">Helicase/nuclease RecBCD subunit RecD</fullName>
    </alternativeName>
</protein>
<dbReference type="GO" id="GO:0017116">
    <property type="term" value="F:single-stranded DNA helicase activity"/>
    <property type="evidence" value="ECO:0007669"/>
    <property type="project" value="TreeGrafter"/>
</dbReference>
<comment type="subunit">
    <text evidence="11">Heterotrimer of RecB, RecC and RecD. All subunits contribute to DNA-binding.</text>
</comment>
<dbReference type="EC" id="5.6.2.3" evidence="11"/>
<evidence type="ECO:0000256" key="8">
    <source>
        <dbReference type="ARBA" id="ARBA00023125"/>
    </source>
</evidence>
<dbReference type="Gene3D" id="3.40.50.300">
    <property type="entry name" value="P-loop containing nucleotide triphosphate hydrolases"/>
    <property type="match status" value="3"/>
</dbReference>
<keyword evidence="3 11" id="KW-0227">DNA damage</keyword>
<comment type="function">
    <text evidence="11">A helicase/nuclease that prepares dsDNA breaks (DSB) for recombinational DNA repair. Binds to DSBs and unwinds DNA via a highly rapid and processive ATP-dependent bidirectional helicase activity. Unwinds dsDNA until it encounters a Chi (crossover hotspot instigator) sequence from the 3' direction. Cuts ssDNA a few nucleotides 3' to the Chi site. The properties and activities of the enzyme are changed at Chi. The Chi-altered holoenzyme produces a long 3'-ssDNA overhang and facilitates RecA-binding to the ssDNA for homologous DNA recombination and repair. Holoenzyme degrades any linearized DNA that is unable to undergo homologous recombination. In the holoenzyme this subunit has ssDNA-dependent ATPase and 5'-3' helicase activity. When added to pre-assembled RecBC greatly stimulates nuclease activity and augments holoenzyme processivity. Negatively regulates the RecA-loading ability of RecBCD.</text>
</comment>
<keyword evidence="1 11" id="KW-0540">Nuclease</keyword>
<name>A0A1M7Z0V3_9VIBR</name>
<proteinExistence type="inferred from homology"/>
<dbReference type="NCBIfam" id="TIGR01447">
    <property type="entry name" value="recD"/>
    <property type="match status" value="1"/>
</dbReference>
<dbReference type="PANTHER" id="PTHR43788">
    <property type="entry name" value="DNA2/NAM7 HELICASE FAMILY MEMBER"/>
    <property type="match status" value="1"/>
</dbReference>
<dbReference type="InterPro" id="IPR006344">
    <property type="entry name" value="RecD"/>
</dbReference>
<keyword evidence="8 11" id="KW-0238">DNA-binding</keyword>
<dbReference type="GO" id="GO:0043139">
    <property type="term" value="F:5'-3' DNA helicase activity"/>
    <property type="evidence" value="ECO:0007669"/>
    <property type="project" value="UniProtKB-UniRule"/>
</dbReference>
<dbReference type="GO" id="GO:0016887">
    <property type="term" value="F:ATP hydrolysis activity"/>
    <property type="evidence" value="ECO:0007669"/>
    <property type="project" value="RHEA"/>
</dbReference>
<evidence type="ECO:0000256" key="1">
    <source>
        <dbReference type="ARBA" id="ARBA00022722"/>
    </source>
</evidence>
<dbReference type="GO" id="GO:0005524">
    <property type="term" value="F:ATP binding"/>
    <property type="evidence" value="ECO:0007669"/>
    <property type="project" value="UniProtKB-UniRule"/>
</dbReference>
<feature type="domain" description="RecBCD enzyme subunit RecD N-terminal" evidence="13">
    <location>
        <begin position="14"/>
        <end position="120"/>
    </location>
</feature>
<keyword evidence="10 11" id="KW-0413">Isomerase</keyword>
<evidence type="ECO:0000256" key="2">
    <source>
        <dbReference type="ARBA" id="ARBA00022741"/>
    </source>
</evidence>
<dbReference type="SUPFAM" id="SSF52540">
    <property type="entry name" value="P-loop containing nucleoside triphosphate hydrolases"/>
    <property type="match status" value="2"/>
</dbReference>
<dbReference type="GO" id="GO:0003677">
    <property type="term" value="F:DNA binding"/>
    <property type="evidence" value="ECO:0007669"/>
    <property type="project" value="UniProtKB-UniRule"/>
</dbReference>
<dbReference type="Proteomes" id="UP000184600">
    <property type="component" value="Unassembled WGS sequence"/>
</dbReference>
<dbReference type="InterPro" id="IPR027785">
    <property type="entry name" value="UvrD-like_helicase_C"/>
</dbReference>
<dbReference type="HAMAP" id="MF_01487">
    <property type="entry name" value="RecD"/>
    <property type="match status" value="1"/>
</dbReference>
<feature type="binding site" evidence="11">
    <location>
        <begin position="247"/>
        <end position="254"/>
    </location>
    <ligand>
        <name>ATP</name>
        <dbReference type="ChEBI" id="CHEBI:30616"/>
    </ligand>
</feature>
<dbReference type="EMBL" id="FRFG01000064">
    <property type="protein sequence ID" value="SHO58455.1"/>
    <property type="molecule type" value="Genomic_DNA"/>
</dbReference>
<feature type="domain" description="UvrD-like helicase C-terminal" evidence="12">
    <location>
        <begin position="622"/>
        <end position="668"/>
    </location>
</feature>
<dbReference type="InterPro" id="IPR049550">
    <property type="entry name" value="RecD_N"/>
</dbReference>
<organism evidence="14 15">
    <name type="scientific">Vibrio quintilis</name>
    <dbReference type="NCBI Taxonomy" id="1117707"/>
    <lineage>
        <taxon>Bacteria</taxon>
        <taxon>Pseudomonadati</taxon>
        <taxon>Pseudomonadota</taxon>
        <taxon>Gammaproteobacteria</taxon>
        <taxon>Vibrionales</taxon>
        <taxon>Vibrionaceae</taxon>
        <taxon>Vibrio</taxon>
    </lineage>
</organism>
<keyword evidence="9 11" id="KW-0234">DNA repair</keyword>
<accession>A0A1M7Z0V3</accession>
<dbReference type="GO" id="GO:0009338">
    <property type="term" value="C:exodeoxyribonuclease V complex"/>
    <property type="evidence" value="ECO:0007669"/>
    <property type="project" value="InterPro"/>
</dbReference>
<evidence type="ECO:0000256" key="11">
    <source>
        <dbReference type="HAMAP-Rule" id="MF_01487"/>
    </source>
</evidence>
<dbReference type="InterPro" id="IPR027417">
    <property type="entry name" value="P-loop_NTPase"/>
</dbReference>
<evidence type="ECO:0000256" key="6">
    <source>
        <dbReference type="ARBA" id="ARBA00022839"/>
    </source>
</evidence>
<sequence>MTGFLADILSYFCEKQLIRQLDYQFAMFIARQCRQEQSEVAWLCAVVSYELGHGHICIPVCDTDGRMNDAWLYFGLSFDESLRFRDHVACVDWLGVIQRCPFIGSPEDHCPLVFDGQRLYLHRYWFYESRLAERLHQLSAPVHLADEDVELLTIQLKQLFSRNYPALWQQLSGIESSEQIQQLICHSLDVIDPDATDWSAICQRVRQATRCSELEELDKFIPDSICLNWQKIAAATALTRQFTVISGGPGTGKTTTVARLLAALVVQAQAHRNSPLIRLVAPTGKAAARLTESIGQAVDKLPISSDIKALLPIQASTLHRLLGVIPGSAEFVHHEQNLLHVDILVVDEASMVDLPMMYKLLMALPKHTRVILLGDKDQLASVEAGAVLGDICSIQSYGFSRRQTRLLARLTGNILPHPAAEQIPDIADGLCMLKKSYRFHADSGIGFLASLVNAGEYLPLSEIHAMAYSDIKVQTLDGGHYNQMLNTLADEYGRYFSELQTCLAEQNYPTEQTAKRVLRIFNQCRLLCALREGDFGVSGLNQKVESLLLRRGMIHKDQEAWYNGRPVMVTKNDHYLGIYNGDIGICLQTIESGKDVYKVYFEQFDGSVKGVIPSRLPEHETAYAMTIHKSQGSEFDFTLMILPPEFSPVLTRELIYTGITRAKNKLSIYTDPAVFRRAIRTRTKRLSGLVTQLAGL</sequence>
<evidence type="ECO:0000256" key="5">
    <source>
        <dbReference type="ARBA" id="ARBA00022806"/>
    </source>
</evidence>
<reference evidence="15" key="1">
    <citation type="submission" date="2016-12" db="EMBL/GenBank/DDBJ databases">
        <authorList>
            <person name="Rodrigo-Torres L."/>
            <person name="Arahal R.D."/>
            <person name="Lucena T."/>
        </authorList>
    </citation>
    <scope>NUCLEOTIDE SEQUENCE [LARGE SCALE GENOMIC DNA]</scope>
</reference>
<dbReference type="Pfam" id="PF13245">
    <property type="entry name" value="AAA_19"/>
    <property type="match status" value="1"/>
</dbReference>
<dbReference type="RefSeq" id="WP_073585901.1">
    <property type="nucleotide sequence ID" value="NZ_AP024897.1"/>
</dbReference>
<dbReference type="InterPro" id="IPR050534">
    <property type="entry name" value="Coronavir_polyprotein_1ab"/>
</dbReference>
<dbReference type="Pfam" id="PF21185">
    <property type="entry name" value="RecD_N"/>
    <property type="match status" value="1"/>
</dbReference>
<dbReference type="AlphaFoldDB" id="A0A1M7Z0V3"/>
<evidence type="ECO:0000313" key="14">
    <source>
        <dbReference type="EMBL" id="SHO58455.1"/>
    </source>
</evidence>
<evidence type="ECO:0000259" key="13">
    <source>
        <dbReference type="Pfam" id="PF21185"/>
    </source>
</evidence>
<dbReference type="STRING" id="1117707.VQ7734_04227"/>
<keyword evidence="7 11" id="KW-0067">ATP-binding</keyword>
<keyword evidence="4 11" id="KW-0378">Hydrolase</keyword>
<keyword evidence="2 11" id="KW-0547">Nucleotide-binding</keyword>
<evidence type="ECO:0000313" key="15">
    <source>
        <dbReference type="Proteomes" id="UP000184600"/>
    </source>
</evidence>
<dbReference type="GO" id="GO:0000724">
    <property type="term" value="P:double-strand break repair via homologous recombination"/>
    <property type="evidence" value="ECO:0007669"/>
    <property type="project" value="UniProtKB-UniRule"/>
</dbReference>
<dbReference type="CDD" id="cd18809">
    <property type="entry name" value="SF1_C_RecD"/>
    <property type="match status" value="1"/>
</dbReference>
<dbReference type="Pfam" id="PF13538">
    <property type="entry name" value="UvrD_C_2"/>
    <property type="match status" value="1"/>
</dbReference>
<comment type="similarity">
    <text evidence="11">Belongs to the RecD family.</text>
</comment>